<accession>A0A3M0KMW9</accession>
<protein>
    <submittedName>
        <fullName evidence="2">Uncharacterized protein</fullName>
    </submittedName>
</protein>
<comment type="caution">
    <text evidence="2">The sequence shown here is derived from an EMBL/GenBank/DDBJ whole genome shotgun (WGS) entry which is preliminary data.</text>
</comment>
<dbReference type="AlphaFoldDB" id="A0A3M0KMW9"/>
<feature type="compositionally biased region" description="Basic residues" evidence="1">
    <location>
        <begin position="300"/>
        <end position="316"/>
    </location>
</feature>
<keyword evidence="3" id="KW-1185">Reference proteome</keyword>
<evidence type="ECO:0000256" key="1">
    <source>
        <dbReference type="SAM" id="MobiDB-lite"/>
    </source>
</evidence>
<gene>
    <name evidence="2" type="ORF">DUI87_09532</name>
</gene>
<dbReference type="EMBL" id="QRBI01000105">
    <property type="protein sequence ID" value="RMC14436.1"/>
    <property type="molecule type" value="Genomic_DNA"/>
</dbReference>
<feature type="compositionally biased region" description="Basic and acidic residues" evidence="1">
    <location>
        <begin position="317"/>
        <end position="329"/>
    </location>
</feature>
<name>A0A3M0KMW9_HIRRU</name>
<reference evidence="2 3" key="1">
    <citation type="submission" date="2018-07" db="EMBL/GenBank/DDBJ databases">
        <title>A high quality draft genome assembly of the barn swallow (H. rustica rustica).</title>
        <authorList>
            <person name="Formenti G."/>
            <person name="Chiara M."/>
            <person name="Poveda L."/>
            <person name="Francoijs K.-J."/>
            <person name="Bonisoli-Alquati A."/>
            <person name="Canova L."/>
            <person name="Gianfranceschi L."/>
            <person name="Horner D.S."/>
            <person name="Saino N."/>
        </authorList>
    </citation>
    <scope>NUCLEOTIDE SEQUENCE [LARGE SCALE GENOMIC DNA]</scope>
    <source>
        <strain evidence="2">Chelidonia</strain>
        <tissue evidence="2">Blood</tissue>
    </source>
</reference>
<proteinExistence type="predicted"/>
<dbReference type="Proteomes" id="UP000269221">
    <property type="component" value="Unassembled WGS sequence"/>
</dbReference>
<evidence type="ECO:0000313" key="2">
    <source>
        <dbReference type="EMBL" id="RMC14436.1"/>
    </source>
</evidence>
<evidence type="ECO:0000313" key="3">
    <source>
        <dbReference type="Proteomes" id="UP000269221"/>
    </source>
</evidence>
<feature type="region of interest" description="Disordered" evidence="1">
    <location>
        <begin position="223"/>
        <end position="336"/>
    </location>
</feature>
<organism evidence="2 3">
    <name type="scientific">Hirundo rustica rustica</name>
    <dbReference type="NCBI Taxonomy" id="333673"/>
    <lineage>
        <taxon>Eukaryota</taxon>
        <taxon>Metazoa</taxon>
        <taxon>Chordata</taxon>
        <taxon>Craniata</taxon>
        <taxon>Vertebrata</taxon>
        <taxon>Euteleostomi</taxon>
        <taxon>Archelosauria</taxon>
        <taxon>Archosauria</taxon>
        <taxon>Dinosauria</taxon>
        <taxon>Saurischia</taxon>
        <taxon>Theropoda</taxon>
        <taxon>Coelurosauria</taxon>
        <taxon>Aves</taxon>
        <taxon>Neognathae</taxon>
        <taxon>Neoaves</taxon>
        <taxon>Telluraves</taxon>
        <taxon>Australaves</taxon>
        <taxon>Passeriformes</taxon>
        <taxon>Sylvioidea</taxon>
        <taxon>Hirundinidae</taxon>
        <taxon>Hirundo</taxon>
    </lineage>
</organism>
<feature type="compositionally biased region" description="Basic and acidic residues" evidence="1">
    <location>
        <begin position="232"/>
        <end position="299"/>
    </location>
</feature>
<sequence length="336" mass="39958">MSKGQCGHNTAAFKAWNASTKGLYANPPAMKIKENIDLISKLLINFTAEQKYCIAQLKQILTSLPLAMSPRTDEGRNGAEVDNQKEWMGRILRKRSVWELCKRYRGWVIAELEMSDSEQAARLAHPFLQYLKMLYWNKLQYAHLKGEYISCNCPDHAESIVKWDVLELKTQLAKVWFSASTRCGKSVATGTLPVTHSISQEHKSQERDGCSKQLALEVKEEGVVRNGKKMKKEQEREEQFGGCKEAEQLAETGKEQGRRREEREEKRREEKRREEREEKRREKRREEKRREEKRREEKRRERREKRREEKRRRREEKRREEKRREEKSGSRHVGKT</sequence>